<name>A0ACC1MJK4_9APHY</name>
<comment type="caution">
    <text evidence="1">The sequence shown here is derived from an EMBL/GenBank/DDBJ whole genome shotgun (WGS) entry which is preliminary data.</text>
</comment>
<dbReference type="EMBL" id="JANSHE010006523">
    <property type="protein sequence ID" value="KAJ2966829.1"/>
    <property type="molecule type" value="Genomic_DNA"/>
</dbReference>
<proteinExistence type="predicted"/>
<protein>
    <submittedName>
        <fullName evidence="1">Uncharacterized protein</fullName>
    </submittedName>
</protein>
<gene>
    <name evidence="1" type="ORF">NUW54_g13693</name>
</gene>
<accession>A0ACC1MJK4</accession>
<organism evidence="1 2">
    <name type="scientific">Trametes sanguinea</name>
    <dbReference type="NCBI Taxonomy" id="158606"/>
    <lineage>
        <taxon>Eukaryota</taxon>
        <taxon>Fungi</taxon>
        <taxon>Dikarya</taxon>
        <taxon>Basidiomycota</taxon>
        <taxon>Agaricomycotina</taxon>
        <taxon>Agaricomycetes</taxon>
        <taxon>Polyporales</taxon>
        <taxon>Polyporaceae</taxon>
        <taxon>Trametes</taxon>
    </lineage>
</organism>
<dbReference type="Proteomes" id="UP001144978">
    <property type="component" value="Unassembled WGS sequence"/>
</dbReference>
<sequence>MRKGIYADGEAPRTRPSSTAGDADEEPKMPERDRSDPIKRAMGPRACCCDTPSLSLSLRALLLSLAFPQLGLVLFCPLPVYVSALATPTSYLHPIRPPSGPYYPILPSPRRRAVLGYVPVRHLIPPPYSSVLLLSVLSLSPCPLTSAIYIHTHTLEAPLSEPLILICYLPIATYTYAYVSRRPVTFHVDTNRSYALPQAVGLGSPVCWL</sequence>
<reference evidence="1" key="1">
    <citation type="submission" date="2022-08" db="EMBL/GenBank/DDBJ databases">
        <title>Genome Sequence of Pycnoporus sanguineus.</title>
        <authorList>
            <person name="Buettner E."/>
        </authorList>
    </citation>
    <scope>NUCLEOTIDE SEQUENCE</scope>
    <source>
        <strain evidence="1">CG-C14</strain>
    </source>
</reference>
<keyword evidence="2" id="KW-1185">Reference proteome</keyword>
<evidence type="ECO:0000313" key="2">
    <source>
        <dbReference type="Proteomes" id="UP001144978"/>
    </source>
</evidence>
<evidence type="ECO:0000313" key="1">
    <source>
        <dbReference type="EMBL" id="KAJ2966829.1"/>
    </source>
</evidence>